<proteinExistence type="predicted"/>
<dbReference type="SUPFAM" id="SSF82199">
    <property type="entry name" value="SET domain"/>
    <property type="match status" value="1"/>
</dbReference>
<keyword evidence="3" id="KW-1185">Reference proteome</keyword>
<dbReference type="InterPro" id="IPR001214">
    <property type="entry name" value="SET_dom"/>
</dbReference>
<dbReference type="Proteomes" id="UP001651158">
    <property type="component" value="Unassembled WGS sequence"/>
</dbReference>
<dbReference type="Pfam" id="PF00856">
    <property type="entry name" value="SET"/>
    <property type="match status" value="1"/>
</dbReference>
<dbReference type="PANTHER" id="PTHR13271">
    <property type="entry name" value="UNCHARACTERIZED PUTATIVE METHYLTRANSFERASE"/>
    <property type="match status" value="1"/>
</dbReference>
<dbReference type="InterPro" id="IPR050600">
    <property type="entry name" value="SETD3_SETD6_MTase"/>
</dbReference>
<dbReference type="InterPro" id="IPR046341">
    <property type="entry name" value="SET_dom_sf"/>
</dbReference>
<evidence type="ECO:0000313" key="3">
    <source>
        <dbReference type="Proteomes" id="UP001651158"/>
    </source>
</evidence>
<name>A0ABR4QEH4_9CEST</name>
<comment type="caution">
    <text evidence="2">The sequence shown here is derived from an EMBL/GenBank/DDBJ whole genome shotgun (WGS) entry which is preliminary data.</text>
</comment>
<dbReference type="PANTHER" id="PTHR13271:SF151">
    <property type="entry name" value="SET DOMAIN-CONTAINING PROTEIN 4"/>
    <property type="match status" value="1"/>
</dbReference>
<protein>
    <submittedName>
        <fullName evidence="2">SET domain-containing protein 4</fullName>
    </submittedName>
</protein>
<feature type="domain" description="SET" evidence="1">
    <location>
        <begin position="24"/>
        <end position="276"/>
    </location>
</feature>
<accession>A0ABR4QEH4</accession>
<sequence>MSNRTRFLKWFEELNHGAGDPCSLGLEISDSVAIGDRGLIACKSLPSDSCLLSIKVDDPRLVLTPSRSHYLLNQCSCRFNEYWKPTINTMAQDPQDVLVLFFFHLKSAQENKKCDLWNLWQVYFNILPKSFTDVAYVSIENPKMISALQSLLPPPLLFAFNLRVERMHRAYRRLFANPAFSDPPADFAWAWSVVNSRCVYVNLRLCGGNKPILPHVCSSRPRFLPRSNENIAIIPFFDFFNHSPDVSVSIEVTDGVMKVKTDSSYQAGEQVFINYGKHDNLFLLCEYGFCIPGCKNSCDVIYPTFENLLSISGSVQKLNLILSTFQLPSTGDGTTWKSVYLTMEGPSYYLVLILFALFASDETIPPLSVLYSLDEDDRSPSVQHGLRLLLNCILEETERTLESLAALDHHHAFLGLLTTLFASRRALLKSAR</sequence>
<dbReference type="EMBL" id="JAKROA010000004">
    <property type="protein sequence ID" value="KAL5107985.1"/>
    <property type="molecule type" value="Genomic_DNA"/>
</dbReference>
<evidence type="ECO:0000313" key="2">
    <source>
        <dbReference type="EMBL" id="KAL5107985.1"/>
    </source>
</evidence>
<dbReference type="Gene3D" id="3.90.1410.10">
    <property type="entry name" value="set domain protein methyltransferase, domain 1"/>
    <property type="match status" value="1"/>
</dbReference>
<organism evidence="2 3">
    <name type="scientific">Taenia crassiceps</name>
    <dbReference type="NCBI Taxonomy" id="6207"/>
    <lineage>
        <taxon>Eukaryota</taxon>
        <taxon>Metazoa</taxon>
        <taxon>Spiralia</taxon>
        <taxon>Lophotrochozoa</taxon>
        <taxon>Platyhelminthes</taxon>
        <taxon>Cestoda</taxon>
        <taxon>Eucestoda</taxon>
        <taxon>Cyclophyllidea</taxon>
        <taxon>Taeniidae</taxon>
        <taxon>Taenia</taxon>
    </lineage>
</organism>
<dbReference type="PROSITE" id="PS50280">
    <property type="entry name" value="SET"/>
    <property type="match status" value="1"/>
</dbReference>
<reference evidence="2 3" key="1">
    <citation type="journal article" date="2022" name="Front. Cell. Infect. Microbiol.">
        <title>The Genomes of Two Strains of Taenia crassiceps the Animal Model for the Study of Human Cysticercosis.</title>
        <authorList>
            <person name="Bobes R.J."/>
            <person name="Estrada K."/>
            <person name="Rios-Valencia D.G."/>
            <person name="Calderon-Gallegos A."/>
            <person name="de la Torre P."/>
            <person name="Carrero J.C."/>
            <person name="Sanchez-Flores A."/>
            <person name="Laclette J.P."/>
        </authorList>
    </citation>
    <scope>NUCLEOTIDE SEQUENCE [LARGE SCALE GENOMIC DNA]</scope>
    <source>
        <strain evidence="2">WFUcys</strain>
    </source>
</reference>
<evidence type="ECO:0000259" key="1">
    <source>
        <dbReference type="PROSITE" id="PS50280"/>
    </source>
</evidence>
<gene>
    <name evidence="2" type="ORF">TcWFU_007453</name>
</gene>